<dbReference type="GO" id="GO:0120159">
    <property type="term" value="F:rRNA pseudouridine synthase activity"/>
    <property type="evidence" value="ECO:0007669"/>
    <property type="project" value="UniProtKB-ARBA"/>
</dbReference>
<evidence type="ECO:0000256" key="3">
    <source>
        <dbReference type="ARBA" id="ARBA00023235"/>
    </source>
</evidence>
<comment type="caution">
    <text evidence="7">The sequence shown here is derived from an EMBL/GenBank/DDBJ whole genome shotgun (WGS) entry which is preliminary data.</text>
</comment>
<dbReference type="FunFam" id="3.30.70.1560:FF:000001">
    <property type="entry name" value="Pseudouridine synthase"/>
    <property type="match status" value="1"/>
</dbReference>
<dbReference type="CDD" id="cd00165">
    <property type="entry name" value="S4"/>
    <property type="match status" value="1"/>
</dbReference>
<dbReference type="Proteomes" id="UP000588186">
    <property type="component" value="Unassembled WGS sequence"/>
</dbReference>
<name>A0A6V7RDT1_9BACL</name>
<evidence type="ECO:0000256" key="2">
    <source>
        <dbReference type="ARBA" id="ARBA00022884"/>
    </source>
</evidence>
<dbReference type="Gene3D" id="3.30.70.580">
    <property type="entry name" value="Pseudouridine synthase I, catalytic domain, N-terminal subdomain"/>
    <property type="match status" value="1"/>
</dbReference>
<comment type="similarity">
    <text evidence="1 5">Belongs to the pseudouridine synthase RsuA family.</text>
</comment>
<keyword evidence="3 5" id="KW-0413">Isomerase</keyword>
<dbReference type="PROSITE" id="PS50889">
    <property type="entry name" value="S4"/>
    <property type="match status" value="1"/>
</dbReference>
<dbReference type="Pfam" id="PF01479">
    <property type="entry name" value="S4"/>
    <property type="match status" value="1"/>
</dbReference>
<dbReference type="InterPro" id="IPR036986">
    <property type="entry name" value="S4_RNA-bd_sf"/>
</dbReference>
<dbReference type="Pfam" id="PF00849">
    <property type="entry name" value="PseudoU_synth_2"/>
    <property type="match status" value="1"/>
</dbReference>
<dbReference type="AlphaFoldDB" id="A0A6V7RDT1"/>
<dbReference type="InterPro" id="IPR020103">
    <property type="entry name" value="PsdUridine_synth_cat_dom_sf"/>
</dbReference>
<dbReference type="PANTHER" id="PTHR47683:SF2">
    <property type="entry name" value="RNA-BINDING S4 DOMAIN-CONTAINING PROTEIN"/>
    <property type="match status" value="1"/>
</dbReference>
<keyword evidence="2 4" id="KW-0694">RNA-binding</keyword>
<dbReference type="InterPro" id="IPR002942">
    <property type="entry name" value="S4_RNA-bd"/>
</dbReference>
<sequence length="243" mass="27819">MTKVRLNKKIADAGITSRRKAEQLILDGKVKVNGEVVRELATFIGNKDNVEVNGIQIENEEPIYILYHKPTGEISSVEDDKDRKTVVDNFDHLGVRIYPVGRLDYDTSGILLLSNDGDFTNYMTHPRYEVPKTYRVRVDGHLTPRQIAELETGVMLEDGKTAPAEVEIIRDVENKDMIIQLSIHEGRNRQVRRMIEYFGKEVKKLKRIGFDFLTIEGVPTGEYRFLTPHEVKKLIGHSKQVSQ</sequence>
<dbReference type="RefSeq" id="WP_186077568.1">
    <property type="nucleotide sequence ID" value="NZ_CAJEWB010000010.1"/>
</dbReference>
<dbReference type="PROSITE" id="PS01149">
    <property type="entry name" value="PSI_RSU"/>
    <property type="match status" value="1"/>
</dbReference>
<dbReference type="InterPro" id="IPR020094">
    <property type="entry name" value="TruA/RsuA/RluB/E/F_N"/>
</dbReference>
<dbReference type="InterPro" id="IPR018496">
    <property type="entry name" value="PsdUridine_synth_RsuA/RluB_CS"/>
</dbReference>
<evidence type="ECO:0000256" key="1">
    <source>
        <dbReference type="ARBA" id="ARBA00008348"/>
    </source>
</evidence>
<dbReference type="InterPro" id="IPR006145">
    <property type="entry name" value="PsdUridine_synth_RsuA/RluA"/>
</dbReference>
<organism evidence="7 8">
    <name type="scientific">Phocicoccus pinnipedialis</name>
    <dbReference type="NCBI Taxonomy" id="110845"/>
    <lineage>
        <taxon>Bacteria</taxon>
        <taxon>Bacillati</taxon>
        <taxon>Bacillota</taxon>
        <taxon>Bacilli</taxon>
        <taxon>Bacillales</taxon>
        <taxon>Salinicoccaceae</taxon>
        <taxon>Phocicoccus</taxon>
    </lineage>
</organism>
<dbReference type="GO" id="GO:0003723">
    <property type="term" value="F:RNA binding"/>
    <property type="evidence" value="ECO:0007669"/>
    <property type="project" value="UniProtKB-KW"/>
</dbReference>
<dbReference type="SUPFAM" id="SSF55120">
    <property type="entry name" value="Pseudouridine synthase"/>
    <property type="match status" value="1"/>
</dbReference>
<dbReference type="GO" id="GO:0005829">
    <property type="term" value="C:cytosol"/>
    <property type="evidence" value="ECO:0007669"/>
    <property type="project" value="UniProtKB-ARBA"/>
</dbReference>
<evidence type="ECO:0000256" key="4">
    <source>
        <dbReference type="PROSITE-ProRule" id="PRU00182"/>
    </source>
</evidence>
<dbReference type="InterPro" id="IPR042092">
    <property type="entry name" value="PsdUridine_s_RsuA/RluB/E/F_cat"/>
</dbReference>
<accession>A0A6V7RDT1</accession>
<keyword evidence="8" id="KW-1185">Reference proteome</keyword>
<feature type="domain" description="RNA-binding S4" evidence="6">
    <location>
        <begin position="4"/>
        <end position="61"/>
    </location>
</feature>
<evidence type="ECO:0000313" key="8">
    <source>
        <dbReference type="Proteomes" id="UP000588186"/>
    </source>
</evidence>
<protein>
    <recommendedName>
        <fullName evidence="5">Pseudouridine synthase</fullName>
        <ecNumber evidence="5">5.4.99.-</ecNumber>
    </recommendedName>
</protein>
<evidence type="ECO:0000259" key="6">
    <source>
        <dbReference type="SMART" id="SM00363"/>
    </source>
</evidence>
<dbReference type="SUPFAM" id="SSF55174">
    <property type="entry name" value="Alpha-L RNA-binding motif"/>
    <property type="match status" value="1"/>
</dbReference>
<gene>
    <name evidence="7" type="primary">rluB</name>
    <name evidence="7" type="ORF">JEOPIN946_01093</name>
</gene>
<evidence type="ECO:0000256" key="5">
    <source>
        <dbReference type="RuleBase" id="RU003887"/>
    </source>
</evidence>
<dbReference type="EC" id="5.4.99.-" evidence="5"/>
<dbReference type="PANTHER" id="PTHR47683">
    <property type="entry name" value="PSEUDOURIDINE SYNTHASE FAMILY PROTEIN-RELATED"/>
    <property type="match status" value="1"/>
</dbReference>
<dbReference type="Gene3D" id="3.10.290.10">
    <property type="entry name" value="RNA-binding S4 domain"/>
    <property type="match status" value="1"/>
</dbReference>
<reference evidence="7 8" key="1">
    <citation type="submission" date="2020-07" db="EMBL/GenBank/DDBJ databases">
        <authorList>
            <person name="Criscuolo A."/>
        </authorList>
    </citation>
    <scope>NUCLEOTIDE SEQUENCE [LARGE SCALE GENOMIC DNA]</scope>
    <source>
        <strain evidence="7">CIP107946</strain>
    </source>
</reference>
<dbReference type="GO" id="GO:0000455">
    <property type="term" value="P:enzyme-directed rRNA pseudouridine synthesis"/>
    <property type="evidence" value="ECO:0007669"/>
    <property type="project" value="UniProtKB-ARBA"/>
</dbReference>
<dbReference type="InterPro" id="IPR000748">
    <property type="entry name" value="PsdUridine_synth_RsuA/RluB/E/F"/>
</dbReference>
<dbReference type="FunFam" id="3.10.290.10:FF:000003">
    <property type="entry name" value="Pseudouridine synthase"/>
    <property type="match status" value="1"/>
</dbReference>
<dbReference type="InterPro" id="IPR050343">
    <property type="entry name" value="RsuA_PseudoU_synthase"/>
</dbReference>
<dbReference type="SMART" id="SM00363">
    <property type="entry name" value="S4"/>
    <property type="match status" value="1"/>
</dbReference>
<dbReference type="NCBIfam" id="TIGR00093">
    <property type="entry name" value="pseudouridine synthase"/>
    <property type="match status" value="1"/>
</dbReference>
<dbReference type="CDD" id="cd02870">
    <property type="entry name" value="PseudoU_synth_RsuA_like"/>
    <property type="match status" value="1"/>
</dbReference>
<proteinExistence type="inferred from homology"/>
<dbReference type="Gene3D" id="3.30.70.1560">
    <property type="entry name" value="Alpha-L RNA-binding motif"/>
    <property type="match status" value="1"/>
</dbReference>
<evidence type="ECO:0000313" key="7">
    <source>
        <dbReference type="EMBL" id="CAD2075759.1"/>
    </source>
</evidence>
<dbReference type="EMBL" id="CAJEWB010000010">
    <property type="protein sequence ID" value="CAD2075759.1"/>
    <property type="molecule type" value="Genomic_DNA"/>
</dbReference>